<keyword evidence="2" id="KW-1185">Reference proteome</keyword>
<dbReference type="HOGENOM" id="CLU_037139_1_0_1"/>
<dbReference type="EMBL" id="JH767588">
    <property type="protein sequence ID" value="EON67599.1"/>
    <property type="molecule type" value="Genomic_DNA"/>
</dbReference>
<dbReference type="eggNOG" id="ENOG502SCW0">
    <property type="taxonomic scope" value="Eukaryota"/>
</dbReference>
<dbReference type="OMA" id="VTDWNFS"/>
<accession>R7Z0Q6</accession>
<proteinExistence type="predicted"/>
<evidence type="ECO:0000313" key="1">
    <source>
        <dbReference type="EMBL" id="EON67599.1"/>
    </source>
</evidence>
<evidence type="ECO:0000313" key="2">
    <source>
        <dbReference type="Proteomes" id="UP000016924"/>
    </source>
</evidence>
<dbReference type="RefSeq" id="XP_007782916.1">
    <property type="nucleotide sequence ID" value="XM_007784726.1"/>
</dbReference>
<evidence type="ECO:0008006" key="3">
    <source>
        <dbReference type="Google" id="ProtNLM"/>
    </source>
</evidence>
<dbReference type="AlphaFoldDB" id="R7Z0Q6"/>
<gene>
    <name evidence="1" type="ORF">W97_06967</name>
</gene>
<organism evidence="1 2">
    <name type="scientific">Coniosporium apollinis (strain CBS 100218)</name>
    <name type="common">Rock-inhabiting black yeast</name>
    <dbReference type="NCBI Taxonomy" id="1168221"/>
    <lineage>
        <taxon>Eukaryota</taxon>
        <taxon>Fungi</taxon>
        <taxon>Dikarya</taxon>
        <taxon>Ascomycota</taxon>
        <taxon>Pezizomycotina</taxon>
        <taxon>Dothideomycetes</taxon>
        <taxon>Dothideomycetes incertae sedis</taxon>
        <taxon>Coniosporium</taxon>
    </lineage>
</organism>
<dbReference type="Proteomes" id="UP000016924">
    <property type="component" value="Unassembled WGS sequence"/>
</dbReference>
<dbReference type="GeneID" id="19904278"/>
<name>R7Z0Q6_CONA1</name>
<dbReference type="OrthoDB" id="5373426at2759"/>
<reference evidence="2" key="1">
    <citation type="submission" date="2012-06" db="EMBL/GenBank/DDBJ databases">
        <title>The genome sequence of Coniosporium apollinis CBS 100218.</title>
        <authorList>
            <consortium name="The Broad Institute Genome Sequencing Platform"/>
            <person name="Cuomo C."/>
            <person name="Gorbushina A."/>
            <person name="Noack S."/>
            <person name="Walker B."/>
            <person name="Young S.K."/>
            <person name="Zeng Q."/>
            <person name="Gargeya S."/>
            <person name="Fitzgerald M."/>
            <person name="Haas B."/>
            <person name="Abouelleil A."/>
            <person name="Alvarado L."/>
            <person name="Arachchi H.M."/>
            <person name="Berlin A.M."/>
            <person name="Chapman S.B."/>
            <person name="Goldberg J."/>
            <person name="Griggs A."/>
            <person name="Gujja S."/>
            <person name="Hansen M."/>
            <person name="Howarth C."/>
            <person name="Imamovic A."/>
            <person name="Larimer J."/>
            <person name="McCowan C."/>
            <person name="Montmayeur A."/>
            <person name="Murphy C."/>
            <person name="Neiman D."/>
            <person name="Pearson M."/>
            <person name="Priest M."/>
            <person name="Roberts A."/>
            <person name="Saif S."/>
            <person name="Shea T."/>
            <person name="Sisk P."/>
            <person name="Sykes S."/>
            <person name="Wortman J."/>
            <person name="Nusbaum C."/>
            <person name="Birren B."/>
        </authorList>
    </citation>
    <scope>NUCLEOTIDE SEQUENCE [LARGE SCALE GENOMIC DNA]</scope>
    <source>
        <strain evidence="2">CBS 100218</strain>
    </source>
</reference>
<dbReference type="STRING" id="1168221.R7Z0Q6"/>
<protein>
    <recommendedName>
        <fullName evidence="3">SGNH hydrolase-type esterase domain-containing protein</fullName>
    </recommendedName>
</protein>
<sequence length="345" mass="39203">MPLKLDYNATLIPSAALQPPEPDPYRAPDSLDTFASYKYRPLCNISSLDLHSGFSPLCTERTSMLTAMSSGGRIGHDAPYMPRGCDMRWFTTEEVCEILERFEKVVFVGDSMMRHVVGSLNVLLRKDLGFGAVTDWNFSDEERRECFCNFQFNVKACSVQGIFRTADVMKNDPDGLACPAGTVDVLIEQMVKFPIPPEEIERFKQTIGTVKPKRPYAFVFGHGLWNDLDLQATVNWLDQILDATSDRLPYLRQKGAFWPRLFMTPNAAGKKKPDEWLVSQGNKALMVFEESVRYEAERRGVDHLGTWNMSIQSQKFDGVHLDLKGNMIKAMMVMNWLNLLAVENH</sequence>